<keyword evidence="2" id="KW-0804">Transcription</keyword>
<organism evidence="4 5">
    <name type="scientific">Streptohalobacillus salinus</name>
    <dbReference type="NCBI Taxonomy" id="621096"/>
    <lineage>
        <taxon>Bacteria</taxon>
        <taxon>Bacillati</taxon>
        <taxon>Bacillota</taxon>
        <taxon>Bacilli</taxon>
        <taxon>Bacillales</taxon>
        <taxon>Bacillaceae</taxon>
        <taxon>Streptohalobacillus</taxon>
    </lineage>
</organism>
<evidence type="ECO:0000256" key="2">
    <source>
        <dbReference type="ARBA" id="ARBA00023163"/>
    </source>
</evidence>
<dbReference type="InterPro" id="IPR018656">
    <property type="entry name" value="DUF2087"/>
</dbReference>
<dbReference type="EMBL" id="QJJR01000006">
    <property type="protein sequence ID" value="PXW91020.1"/>
    <property type="molecule type" value="Genomic_DNA"/>
</dbReference>
<evidence type="ECO:0000259" key="3">
    <source>
        <dbReference type="SMART" id="SM00421"/>
    </source>
</evidence>
<dbReference type="AlphaFoldDB" id="A0A2V3WAC7"/>
<dbReference type="Gene3D" id="1.10.10.10">
    <property type="entry name" value="Winged helix-like DNA-binding domain superfamily/Winged helix DNA-binding domain"/>
    <property type="match status" value="1"/>
</dbReference>
<dbReference type="Proteomes" id="UP000247922">
    <property type="component" value="Unassembled WGS sequence"/>
</dbReference>
<dbReference type="InterPro" id="IPR036388">
    <property type="entry name" value="WH-like_DNA-bd_sf"/>
</dbReference>
<name>A0A2V3WAC7_9BACI</name>
<evidence type="ECO:0000313" key="4">
    <source>
        <dbReference type="EMBL" id="PXW91020.1"/>
    </source>
</evidence>
<comment type="caution">
    <text evidence="4">The sequence shown here is derived from an EMBL/GenBank/DDBJ whole genome shotgun (WGS) entry which is preliminary data.</text>
</comment>
<keyword evidence="1" id="KW-0805">Transcription regulation</keyword>
<dbReference type="RefSeq" id="WP_110251357.1">
    <property type="nucleotide sequence ID" value="NZ_QJJR01000006.1"/>
</dbReference>
<dbReference type="GO" id="GO:0006355">
    <property type="term" value="P:regulation of DNA-templated transcription"/>
    <property type="evidence" value="ECO:0007669"/>
    <property type="project" value="InterPro"/>
</dbReference>
<evidence type="ECO:0000313" key="5">
    <source>
        <dbReference type="Proteomes" id="UP000247922"/>
    </source>
</evidence>
<dbReference type="InterPro" id="IPR016032">
    <property type="entry name" value="Sig_transdc_resp-reg_C-effctor"/>
</dbReference>
<dbReference type="GO" id="GO:0003677">
    <property type="term" value="F:DNA binding"/>
    <property type="evidence" value="ECO:0007669"/>
    <property type="project" value="InterPro"/>
</dbReference>
<dbReference type="InterPro" id="IPR000792">
    <property type="entry name" value="Tscrpt_reg_LuxR_C"/>
</dbReference>
<keyword evidence="5" id="KW-1185">Reference proteome</keyword>
<feature type="domain" description="HTH luxR-type" evidence="3">
    <location>
        <begin position="74"/>
        <end position="129"/>
    </location>
</feature>
<dbReference type="OrthoDB" id="9789954at2"/>
<dbReference type="SUPFAM" id="SSF46894">
    <property type="entry name" value="C-terminal effector domain of the bipartite response regulators"/>
    <property type="match status" value="1"/>
</dbReference>
<proteinExistence type="predicted"/>
<dbReference type="SMART" id="SM00421">
    <property type="entry name" value="HTH_LUXR"/>
    <property type="match status" value="1"/>
</dbReference>
<accession>A0A2V3WAC7</accession>
<gene>
    <name evidence="4" type="ORF">DES38_10654</name>
</gene>
<sequence length="252" mass="29790">MDIETVELDVLMKGYLHDHVNHYYQCVVCQASYYEGEVYPVDHRLLLAEKAVEHHVRNSHTNYFETLLFDEANHNRLTAKQKEVMQLMYHQANDKEMAKQLEVSTSTVRHQRFTLREKAKQAKHFLAVYNLMMAKQDHDVATTDQMVPIHAHAKMVDERYLTTEKEREQTLKTAFISLNPLKLKQLPKKEKKKIIVLAKIIEQLDPTKRYSEIELNERLMMIFDDVATIRRYLIGYGFMERTKDGSAYWVNV</sequence>
<reference evidence="4 5" key="1">
    <citation type="submission" date="2018-05" db="EMBL/GenBank/DDBJ databases">
        <title>Genomic Encyclopedia of Type Strains, Phase IV (KMG-IV): sequencing the most valuable type-strain genomes for metagenomic binning, comparative biology and taxonomic classification.</title>
        <authorList>
            <person name="Goeker M."/>
        </authorList>
    </citation>
    <scope>NUCLEOTIDE SEQUENCE [LARGE SCALE GENOMIC DNA]</scope>
    <source>
        <strain evidence="4 5">DSM 22440</strain>
    </source>
</reference>
<dbReference type="Pfam" id="PF09860">
    <property type="entry name" value="DUF2087"/>
    <property type="match status" value="1"/>
</dbReference>
<protein>
    <recommendedName>
        <fullName evidence="3">HTH luxR-type domain-containing protein</fullName>
    </recommendedName>
</protein>
<evidence type="ECO:0000256" key="1">
    <source>
        <dbReference type="ARBA" id="ARBA00023015"/>
    </source>
</evidence>